<dbReference type="Proteomes" id="UP000254508">
    <property type="component" value="Plasmid unnamed"/>
</dbReference>
<dbReference type="EMBL" id="CP031358">
    <property type="protein sequence ID" value="AXK43701.1"/>
    <property type="molecule type" value="Genomic_DNA"/>
</dbReference>
<evidence type="ECO:0000256" key="3">
    <source>
        <dbReference type="ARBA" id="ARBA00022692"/>
    </source>
</evidence>
<proteinExistence type="predicted"/>
<evidence type="ECO:0000256" key="4">
    <source>
        <dbReference type="ARBA" id="ARBA00022989"/>
    </source>
</evidence>
<keyword evidence="4" id="KW-1133">Transmembrane helix</keyword>
<dbReference type="InterPro" id="IPR022781">
    <property type="entry name" value="Flagellar_biosynth_FliO"/>
</dbReference>
<keyword evidence="5" id="KW-0472">Membrane</keyword>
<keyword evidence="7" id="KW-1185">Reference proteome</keyword>
<name>A0A345YIE9_9SPHN</name>
<accession>A0A345YIE9</accession>
<evidence type="ECO:0000256" key="2">
    <source>
        <dbReference type="ARBA" id="ARBA00022475"/>
    </source>
</evidence>
<geneLocation type="plasmid" evidence="6 7">
    <name>unnamed</name>
</geneLocation>
<keyword evidence="3" id="KW-0812">Transmembrane</keyword>
<dbReference type="GO" id="GO:0016020">
    <property type="term" value="C:membrane"/>
    <property type="evidence" value="ECO:0007669"/>
    <property type="project" value="InterPro"/>
</dbReference>
<dbReference type="KEGG" id="err:DVR09_14675"/>
<reference evidence="6 7" key="1">
    <citation type="submission" date="2018-07" db="EMBL/GenBank/DDBJ databases">
        <title>Genome sequence of Erythrobacter strain YH-07, an antagonistic bacterium isolated from Yellow Sea.</title>
        <authorList>
            <person name="Tang T."/>
            <person name="Liu Q."/>
            <person name="Sun X."/>
        </authorList>
    </citation>
    <scope>NUCLEOTIDE SEQUENCE [LARGE SCALE GENOMIC DNA]</scope>
    <source>
        <strain evidence="6 7">YH-07</strain>
        <plasmid evidence="6 7">unnamed</plasmid>
    </source>
</reference>
<dbReference type="GO" id="GO:0044781">
    <property type="term" value="P:bacterial-type flagellum organization"/>
    <property type="evidence" value="ECO:0007669"/>
    <property type="project" value="InterPro"/>
</dbReference>
<evidence type="ECO:0000256" key="5">
    <source>
        <dbReference type="ARBA" id="ARBA00023136"/>
    </source>
</evidence>
<evidence type="ECO:0000313" key="6">
    <source>
        <dbReference type="EMBL" id="AXK43701.1"/>
    </source>
</evidence>
<dbReference type="Pfam" id="PF04347">
    <property type="entry name" value="FliO"/>
    <property type="match status" value="1"/>
</dbReference>
<keyword evidence="2" id="KW-1003">Cell membrane</keyword>
<sequence>MEGMDLLRMMGALLLLLGVLVCALWLVRKFNLVPGAVQRGSYSRMEVVERLGIDQKRSAILLRLDDKEHLVVLSPEGLLNVATVEHAGREMKPSKAERHEAGGQPSFPALLGDVARHAGLVRPKGEQGA</sequence>
<evidence type="ECO:0008006" key="8">
    <source>
        <dbReference type="Google" id="ProtNLM"/>
    </source>
</evidence>
<organism evidence="6 7">
    <name type="scientific">Erythrobacter aureus</name>
    <dbReference type="NCBI Taxonomy" id="2182384"/>
    <lineage>
        <taxon>Bacteria</taxon>
        <taxon>Pseudomonadati</taxon>
        <taxon>Pseudomonadota</taxon>
        <taxon>Alphaproteobacteria</taxon>
        <taxon>Sphingomonadales</taxon>
        <taxon>Erythrobacteraceae</taxon>
        <taxon>Erythrobacter/Porphyrobacter group</taxon>
        <taxon>Erythrobacter</taxon>
    </lineage>
</organism>
<dbReference type="OrthoDB" id="8456606at2"/>
<evidence type="ECO:0000313" key="7">
    <source>
        <dbReference type="Proteomes" id="UP000254508"/>
    </source>
</evidence>
<dbReference type="RefSeq" id="WP_115418014.1">
    <property type="nucleotide sequence ID" value="NZ_CP031358.1"/>
</dbReference>
<protein>
    <recommendedName>
        <fullName evidence="8">Flagellar biogenesis protein</fullName>
    </recommendedName>
</protein>
<comment type="subcellular location">
    <subcellularLocation>
        <location evidence="1">Cell membrane</location>
    </subcellularLocation>
</comment>
<dbReference type="AlphaFoldDB" id="A0A345YIE9"/>
<keyword evidence="6" id="KW-0614">Plasmid</keyword>
<gene>
    <name evidence="6" type="ORF">DVR09_14675</name>
</gene>
<evidence type="ECO:0000256" key="1">
    <source>
        <dbReference type="ARBA" id="ARBA00004236"/>
    </source>
</evidence>